<name>A0A409XJY3_PSICY</name>
<keyword evidence="3" id="KW-1185">Reference proteome</keyword>
<dbReference type="InParanoid" id="A0A409XJY3"/>
<comment type="caution">
    <text evidence="2">The sequence shown here is derived from an EMBL/GenBank/DDBJ whole genome shotgun (WGS) entry which is preliminary data.</text>
</comment>
<organism evidence="2 3">
    <name type="scientific">Psilocybe cyanescens</name>
    <dbReference type="NCBI Taxonomy" id="93625"/>
    <lineage>
        <taxon>Eukaryota</taxon>
        <taxon>Fungi</taxon>
        <taxon>Dikarya</taxon>
        <taxon>Basidiomycota</taxon>
        <taxon>Agaricomycotina</taxon>
        <taxon>Agaricomycetes</taxon>
        <taxon>Agaricomycetidae</taxon>
        <taxon>Agaricales</taxon>
        <taxon>Agaricineae</taxon>
        <taxon>Strophariaceae</taxon>
        <taxon>Psilocybe</taxon>
    </lineage>
</organism>
<reference evidence="2 3" key="1">
    <citation type="journal article" date="2018" name="Evol. Lett.">
        <title>Horizontal gene cluster transfer increased hallucinogenic mushroom diversity.</title>
        <authorList>
            <person name="Reynolds H.T."/>
            <person name="Vijayakumar V."/>
            <person name="Gluck-Thaler E."/>
            <person name="Korotkin H.B."/>
            <person name="Matheny P.B."/>
            <person name="Slot J.C."/>
        </authorList>
    </citation>
    <scope>NUCLEOTIDE SEQUENCE [LARGE SCALE GENOMIC DNA]</scope>
    <source>
        <strain evidence="2 3">2631</strain>
    </source>
</reference>
<evidence type="ECO:0000256" key="1">
    <source>
        <dbReference type="SAM" id="MobiDB-lite"/>
    </source>
</evidence>
<protein>
    <submittedName>
        <fullName evidence="2">Uncharacterized protein</fullName>
    </submittedName>
</protein>
<dbReference type="AlphaFoldDB" id="A0A409XJY3"/>
<evidence type="ECO:0000313" key="2">
    <source>
        <dbReference type="EMBL" id="PPQ91060.1"/>
    </source>
</evidence>
<feature type="compositionally biased region" description="Low complexity" evidence="1">
    <location>
        <begin position="22"/>
        <end position="40"/>
    </location>
</feature>
<proteinExistence type="predicted"/>
<feature type="region of interest" description="Disordered" evidence="1">
    <location>
        <begin position="1"/>
        <end position="71"/>
    </location>
</feature>
<dbReference type="EMBL" id="NHYD01001486">
    <property type="protein sequence ID" value="PPQ91060.1"/>
    <property type="molecule type" value="Genomic_DNA"/>
</dbReference>
<gene>
    <name evidence="2" type="ORF">CVT25_014726</name>
</gene>
<accession>A0A409XJY3</accession>
<evidence type="ECO:0000313" key="3">
    <source>
        <dbReference type="Proteomes" id="UP000283269"/>
    </source>
</evidence>
<dbReference type="Proteomes" id="UP000283269">
    <property type="component" value="Unassembled WGS sequence"/>
</dbReference>
<sequence length="71" mass="7203">MTHLFPPLLPTTSTKAGRSASTAPIPAPRCARTAAANASTFKPPMPLPPLLAEPDLDPGAGIPVPPPTLPT</sequence>
<feature type="compositionally biased region" description="Polar residues" evidence="1">
    <location>
        <begin position="10"/>
        <end position="21"/>
    </location>
</feature>